<dbReference type="InterPro" id="IPR005181">
    <property type="entry name" value="SASA"/>
</dbReference>
<evidence type="ECO:0000256" key="2">
    <source>
        <dbReference type="SAM" id="SignalP"/>
    </source>
</evidence>
<dbReference type="InterPro" id="IPR039329">
    <property type="entry name" value="SIAE"/>
</dbReference>
<organism evidence="4 5">
    <name type="scientific">Mucilaginibacter auburnensis</name>
    <dbReference type="NCBI Taxonomy" id="1457233"/>
    <lineage>
        <taxon>Bacteria</taxon>
        <taxon>Pseudomonadati</taxon>
        <taxon>Bacteroidota</taxon>
        <taxon>Sphingobacteriia</taxon>
        <taxon>Sphingobacteriales</taxon>
        <taxon>Sphingobacteriaceae</taxon>
        <taxon>Mucilaginibacter</taxon>
    </lineage>
</organism>
<dbReference type="PANTHER" id="PTHR22901:SF0">
    <property type="entry name" value="SIALATE O-ACETYLESTERASE"/>
    <property type="match status" value="1"/>
</dbReference>
<reference evidence="4 5" key="1">
    <citation type="submission" date="2017-11" db="EMBL/GenBank/DDBJ databases">
        <title>Genomic Encyclopedia of Archaeal and Bacterial Type Strains, Phase II (KMG-II): From Individual Species to Whole Genera.</title>
        <authorList>
            <person name="Goeker M."/>
        </authorList>
    </citation>
    <scope>NUCLEOTIDE SEQUENCE [LARGE SCALE GENOMIC DNA]</scope>
    <source>
        <strain evidence="4 5">DSM 28175</strain>
    </source>
</reference>
<dbReference type="AlphaFoldDB" id="A0A2H9VQM6"/>
<dbReference type="SUPFAM" id="SSF52266">
    <property type="entry name" value="SGNH hydrolase"/>
    <property type="match status" value="1"/>
</dbReference>
<comment type="caution">
    <text evidence="4">The sequence shown here is derived from an EMBL/GenBank/DDBJ whole genome shotgun (WGS) entry which is preliminary data.</text>
</comment>
<feature type="domain" description="Sialate O-acetylesterase" evidence="3">
    <location>
        <begin position="107"/>
        <end position="217"/>
    </location>
</feature>
<dbReference type="SUPFAM" id="SSF49785">
    <property type="entry name" value="Galactose-binding domain-like"/>
    <property type="match status" value="1"/>
</dbReference>
<feature type="signal peptide" evidence="2">
    <location>
        <begin position="1"/>
        <end position="24"/>
    </location>
</feature>
<dbReference type="RefSeq" id="WP_100339389.1">
    <property type="nucleotide sequence ID" value="NZ_PGFJ01000001.1"/>
</dbReference>
<dbReference type="EMBL" id="PGFJ01000001">
    <property type="protein sequence ID" value="PJJ83093.1"/>
    <property type="molecule type" value="Genomic_DNA"/>
</dbReference>
<sequence length="654" mass="73064">MKGYFKILCVAAVNALLSYGSAYADVRLPKLISDGMVLQRDQPLKIWGWADAGEKVTITFNKKTYKTVTSAKGTWQLALKPMAVGGPYQMTIAGNNKIELKDILLGDVWFCSGQSNMEMGMNDVAEKYEKIIAQNQNDKIRQFLVPKNLNDPLKIHDDLTGGKWTPATGANVNRFSAAAYFFALSINQREHVPVGIINSSWGGTPVEAWISEENYKSFPEITKTINSLKDTAYVNRLNRNNAENNRLQSIRTNRQLDEGLTDSPKWYEQSYVPNKWKDIMVPGFWSGQGLNNFSGVVWYRREINVPPSFTKQAARLYFGRIYDNDEVYINGQLAGRSNGQYGNRMYALKEGLLVPGKNVIVARISNTSSTLGGFVPDKPYYIISGGDTLQLSGKWQYKVGQAYWPQLPQLEGYNAANQPTYLYNTMVSPVGNYRIKGALWYQGESNVTKAKEYQALLTQLINNCRDTWHDPKLPFIIAQLPNYQEVNYLPGEAGWADLREAQRKTAIAVPNTGLTVLIDVGEWGDIHPRNKKDVGERLALTAEKLAYGHKDMVTSGPVLQSARADGNKIVLTFTDTGSGLIAKDDTKLRHFAIAGADKKFVWGTAQINGNEVIVTSNEIAKPVYVRYAWANNPDQANLYNKEGLPASPFEAEAR</sequence>
<dbReference type="InterPro" id="IPR013783">
    <property type="entry name" value="Ig-like_fold"/>
</dbReference>
<dbReference type="GO" id="GO:0005975">
    <property type="term" value="P:carbohydrate metabolic process"/>
    <property type="evidence" value="ECO:0007669"/>
    <property type="project" value="InterPro"/>
</dbReference>
<dbReference type="Gene3D" id="2.60.40.10">
    <property type="entry name" value="Immunoglobulins"/>
    <property type="match status" value="1"/>
</dbReference>
<evidence type="ECO:0000259" key="3">
    <source>
        <dbReference type="Pfam" id="PF03629"/>
    </source>
</evidence>
<feature type="chain" id="PRO_5014141474" evidence="2">
    <location>
        <begin position="25"/>
        <end position="654"/>
    </location>
</feature>
<keyword evidence="1" id="KW-0378">Hydrolase</keyword>
<dbReference type="InterPro" id="IPR008979">
    <property type="entry name" value="Galactose-bd-like_sf"/>
</dbReference>
<dbReference type="Gene3D" id="3.40.50.1110">
    <property type="entry name" value="SGNH hydrolase"/>
    <property type="match status" value="1"/>
</dbReference>
<dbReference type="Proteomes" id="UP000242687">
    <property type="component" value="Unassembled WGS sequence"/>
</dbReference>
<keyword evidence="5" id="KW-1185">Reference proteome</keyword>
<feature type="domain" description="Sialate O-acetylesterase" evidence="3">
    <location>
        <begin position="420"/>
        <end position="514"/>
    </location>
</feature>
<proteinExistence type="predicted"/>
<name>A0A2H9VQM6_9SPHI</name>
<dbReference type="Gene3D" id="2.60.120.260">
    <property type="entry name" value="Galactose-binding domain-like"/>
    <property type="match status" value="1"/>
</dbReference>
<protein>
    <submittedName>
        <fullName evidence="4">Sialate O-acetylesterase</fullName>
    </submittedName>
</protein>
<dbReference type="GO" id="GO:0004553">
    <property type="term" value="F:hydrolase activity, hydrolyzing O-glycosyl compounds"/>
    <property type="evidence" value="ECO:0007669"/>
    <property type="project" value="InterPro"/>
</dbReference>
<evidence type="ECO:0000256" key="1">
    <source>
        <dbReference type="ARBA" id="ARBA00022801"/>
    </source>
</evidence>
<dbReference type="InterPro" id="IPR036514">
    <property type="entry name" value="SGNH_hydro_sf"/>
</dbReference>
<gene>
    <name evidence="4" type="ORF">CLV57_0071</name>
</gene>
<dbReference type="GO" id="GO:0001681">
    <property type="term" value="F:sialate O-acetylesterase activity"/>
    <property type="evidence" value="ECO:0007669"/>
    <property type="project" value="InterPro"/>
</dbReference>
<dbReference type="Pfam" id="PF03629">
    <property type="entry name" value="SASA"/>
    <property type="match status" value="2"/>
</dbReference>
<evidence type="ECO:0000313" key="4">
    <source>
        <dbReference type="EMBL" id="PJJ83093.1"/>
    </source>
</evidence>
<dbReference type="PANTHER" id="PTHR22901">
    <property type="entry name" value="SIALATE O-ACETYLESTERASE"/>
    <property type="match status" value="1"/>
</dbReference>
<accession>A0A2H9VQM6</accession>
<keyword evidence="2" id="KW-0732">Signal</keyword>
<dbReference type="OrthoDB" id="9816001at2"/>
<evidence type="ECO:0000313" key="5">
    <source>
        <dbReference type="Proteomes" id="UP000242687"/>
    </source>
</evidence>